<dbReference type="PANTHER" id="PTHR34351:SF2">
    <property type="entry name" value="DUF58 DOMAIN-CONTAINING PROTEIN"/>
    <property type="match status" value="1"/>
</dbReference>
<evidence type="ECO:0000313" key="3">
    <source>
        <dbReference type="EMBL" id="MBU9723600.1"/>
    </source>
</evidence>
<accession>A0ABS6K238</accession>
<keyword evidence="1" id="KW-0812">Transmembrane</keyword>
<comment type="caution">
    <text evidence="3">The sequence shown here is derived from an EMBL/GenBank/DDBJ whole genome shotgun (WGS) entry which is preliminary data.</text>
</comment>
<dbReference type="PANTHER" id="PTHR34351">
    <property type="entry name" value="SLR1927 PROTEIN-RELATED"/>
    <property type="match status" value="1"/>
</dbReference>
<protein>
    <submittedName>
        <fullName evidence="3">DUF58 domain-containing protein</fullName>
    </submittedName>
</protein>
<name>A0ABS6K238_9BACI</name>
<keyword evidence="4" id="KW-1185">Reference proteome</keyword>
<keyword evidence="1" id="KW-0472">Membrane</keyword>
<keyword evidence="1" id="KW-1133">Transmembrane helix</keyword>
<proteinExistence type="predicted"/>
<reference evidence="3 4" key="1">
    <citation type="submission" date="2021-06" db="EMBL/GenBank/DDBJ databases">
        <title>Bacillus sp. RD4P76, an endophyte from a halophyte.</title>
        <authorList>
            <person name="Sun J.-Q."/>
        </authorList>
    </citation>
    <scope>NUCLEOTIDE SEQUENCE [LARGE SCALE GENOMIC DNA]</scope>
    <source>
        <strain evidence="3 4">JCM 17098</strain>
    </source>
</reference>
<feature type="transmembrane region" description="Helical" evidence="1">
    <location>
        <begin position="15"/>
        <end position="34"/>
    </location>
</feature>
<feature type="transmembrane region" description="Helical" evidence="1">
    <location>
        <begin position="40"/>
        <end position="60"/>
    </location>
</feature>
<organism evidence="3 4">
    <name type="scientific">Evansella alkalicola</name>
    <dbReference type="NCBI Taxonomy" id="745819"/>
    <lineage>
        <taxon>Bacteria</taxon>
        <taxon>Bacillati</taxon>
        <taxon>Bacillota</taxon>
        <taxon>Bacilli</taxon>
        <taxon>Bacillales</taxon>
        <taxon>Bacillaceae</taxon>
        <taxon>Evansella</taxon>
    </lineage>
</organism>
<evidence type="ECO:0000313" key="4">
    <source>
        <dbReference type="Proteomes" id="UP000790580"/>
    </source>
</evidence>
<feature type="domain" description="DUF58" evidence="2">
    <location>
        <begin position="214"/>
        <end position="363"/>
    </location>
</feature>
<dbReference type="Pfam" id="PF01882">
    <property type="entry name" value="DUF58"/>
    <property type="match status" value="1"/>
</dbReference>
<dbReference type="RefSeq" id="WP_216943392.1">
    <property type="nucleotide sequence ID" value="NZ_JAHQCR010000083.1"/>
</dbReference>
<dbReference type="Proteomes" id="UP000790580">
    <property type="component" value="Unassembled WGS sequence"/>
</dbReference>
<dbReference type="InterPro" id="IPR002881">
    <property type="entry name" value="DUF58"/>
</dbReference>
<gene>
    <name evidence="3" type="ORF">KS407_19465</name>
</gene>
<dbReference type="EMBL" id="JAHQCR010000083">
    <property type="protein sequence ID" value="MBU9723600.1"/>
    <property type="molecule type" value="Genomic_DNA"/>
</dbReference>
<evidence type="ECO:0000256" key="1">
    <source>
        <dbReference type="SAM" id="Phobius"/>
    </source>
</evidence>
<sequence>MFQQIKDRWLPENQLPVFIGVIITWLSSLLFLLFAGGKLALVMFVIMTIISTYLLLLTRWSGIKEIIGKRSVSYRKREGRLEAGDSFQMVVAFKLPGFWPIPYVFIKEHFSHNRLGEIVRESSFVPDFYRNGEINYTIPDLERGVYSYTTTECSTVDLLNFFEHNKTIHLPFSFKVFPKTIRIKEWSYINSNKKAAIQHVFHHNQRETQEVDGVREYRMGDRLSRIHWNATARTGTWKSKEFIKESVPKVLIVLDQYKGAYHNRGQFELAVSITASIIQYVMKEKIPIGSLFAGINYQYMEPKSGMAYVRKIEDRLLHVECNGERTVDDVLLHDGLNNFRGSIVVISPLTSDQLFQRFKWLKKRGMKTFHLLIGGKTKWELDRWEQLLQSESIDLSYIESLGQLPVVLERGMTR</sequence>
<evidence type="ECO:0000259" key="2">
    <source>
        <dbReference type="Pfam" id="PF01882"/>
    </source>
</evidence>